<dbReference type="Proteomes" id="UP001239462">
    <property type="component" value="Unassembled WGS sequence"/>
</dbReference>
<dbReference type="InterPro" id="IPR006311">
    <property type="entry name" value="TAT_signal"/>
</dbReference>
<name>A0ABT7PKF6_9BACT</name>
<dbReference type="SUPFAM" id="SSF53649">
    <property type="entry name" value="Alkaline phosphatase-like"/>
    <property type="match status" value="1"/>
</dbReference>
<dbReference type="PANTHER" id="PTHR43737">
    <property type="entry name" value="BLL7424 PROTEIN"/>
    <property type="match status" value="1"/>
</dbReference>
<dbReference type="PROSITE" id="PS51318">
    <property type="entry name" value="TAT"/>
    <property type="match status" value="1"/>
</dbReference>
<evidence type="ECO:0000313" key="2">
    <source>
        <dbReference type="Proteomes" id="UP001239462"/>
    </source>
</evidence>
<dbReference type="PANTHER" id="PTHR43737:SF1">
    <property type="entry name" value="DUF1501 DOMAIN-CONTAINING PROTEIN"/>
    <property type="match status" value="1"/>
</dbReference>
<dbReference type="RefSeq" id="WP_149497329.1">
    <property type="nucleotide sequence ID" value="NZ_CP141221.1"/>
</dbReference>
<accession>A0ABT7PKF6</accession>
<evidence type="ECO:0000313" key="1">
    <source>
        <dbReference type="EMBL" id="MDM4016666.1"/>
    </source>
</evidence>
<organism evidence="1 2">
    <name type="scientific">Roseiconus lacunae</name>
    <dbReference type="NCBI Taxonomy" id="2605694"/>
    <lineage>
        <taxon>Bacteria</taxon>
        <taxon>Pseudomonadati</taxon>
        <taxon>Planctomycetota</taxon>
        <taxon>Planctomycetia</taxon>
        <taxon>Pirellulales</taxon>
        <taxon>Pirellulaceae</taxon>
        <taxon>Roseiconus</taxon>
    </lineage>
</organism>
<sequence length="433" mass="47224">MRCEGNPFSRRGFLTAGALGGLGLSLPELLMREAMAEQKSYDFVEAKAKSVIHVYLPGGLAHQESFDPKPYSPLEYRGEMRTIKTNTGEVFAETVPQLAKRADKFSIIRSMTHGEAAHERGTHNMFTGYKPSPALQYPCFGSVVSHEYGPRNNLPPYICIPNVPNEFAGTGYLPSSYGGFALGADPARDGFKVRDLDLAGGVDAERFVRRKQALQMVNSNFVSATAADNVGAMNTFYERAYSLLDTPAAKEAFDIEKEDAKLRDRYGRNQAGQRLLMARRLVEAGTRLVTLTYGGWDMHQNITQGFRSQMPSLDQGLAVLLDDLSDRGLLDETLVMVSSEFGRTPKINTDAGRDHWPKVFSVMLAGGGIKGGMIHGASDSTAAEPELDAVSPADLATTMYRLMGIVADKELMAPGDRPIEIVDGGKLISPLMV</sequence>
<dbReference type="InterPro" id="IPR017850">
    <property type="entry name" value="Alkaline_phosphatase_core_sf"/>
</dbReference>
<comment type="caution">
    <text evidence="1">The sequence shown here is derived from an EMBL/GenBank/DDBJ whole genome shotgun (WGS) entry which is preliminary data.</text>
</comment>
<protein>
    <submittedName>
        <fullName evidence="1">DUF1501 domain-containing protein</fullName>
    </submittedName>
</protein>
<gene>
    <name evidence="1" type="ORF">QTN89_14565</name>
</gene>
<dbReference type="Pfam" id="PF07394">
    <property type="entry name" value="DUF1501"/>
    <property type="match status" value="1"/>
</dbReference>
<dbReference type="InterPro" id="IPR010869">
    <property type="entry name" value="DUF1501"/>
</dbReference>
<proteinExistence type="predicted"/>
<reference evidence="1 2" key="1">
    <citation type="submission" date="2023-06" db="EMBL/GenBank/DDBJ databases">
        <title>Roseiconus lacunae JC819 isolated from Gulf of Mannar region, Tamil Nadu.</title>
        <authorList>
            <person name="Pk S."/>
            <person name="Ch S."/>
            <person name="Ch V.R."/>
        </authorList>
    </citation>
    <scope>NUCLEOTIDE SEQUENCE [LARGE SCALE GENOMIC DNA]</scope>
    <source>
        <strain evidence="1 2">JC819</strain>
    </source>
</reference>
<dbReference type="Gene3D" id="3.40.720.10">
    <property type="entry name" value="Alkaline Phosphatase, subunit A"/>
    <property type="match status" value="1"/>
</dbReference>
<keyword evidence="2" id="KW-1185">Reference proteome</keyword>
<dbReference type="EMBL" id="JASZZN010000009">
    <property type="protein sequence ID" value="MDM4016666.1"/>
    <property type="molecule type" value="Genomic_DNA"/>
</dbReference>